<dbReference type="Gene3D" id="2.60.40.10">
    <property type="entry name" value="Immunoglobulins"/>
    <property type="match status" value="2"/>
</dbReference>
<gene>
    <name evidence="3" type="ORF">BZZ03_11660</name>
</gene>
<organism evidence="3 4">
    <name type="scientific">Lactococcus petauri</name>
    <dbReference type="NCBI Taxonomy" id="1940789"/>
    <lineage>
        <taxon>Bacteria</taxon>
        <taxon>Bacillati</taxon>
        <taxon>Bacillota</taxon>
        <taxon>Bacilli</taxon>
        <taxon>Lactobacillales</taxon>
        <taxon>Streptococcaceae</taxon>
        <taxon>Lactococcus</taxon>
    </lineage>
</organism>
<dbReference type="Gene3D" id="3.80.10.10">
    <property type="entry name" value="Ribonuclease Inhibitor"/>
    <property type="match status" value="1"/>
</dbReference>
<evidence type="ECO:0000313" key="4">
    <source>
        <dbReference type="Proteomes" id="UP000194606"/>
    </source>
</evidence>
<evidence type="ECO:0000256" key="1">
    <source>
        <dbReference type="SAM" id="SignalP"/>
    </source>
</evidence>
<accession>A0A252CA30</accession>
<keyword evidence="1" id="KW-0732">Signal</keyword>
<dbReference type="InterPro" id="IPR013783">
    <property type="entry name" value="Ig-like_fold"/>
</dbReference>
<name>A0A252CA30_9LACT</name>
<evidence type="ECO:0000259" key="2">
    <source>
        <dbReference type="Pfam" id="PF07523"/>
    </source>
</evidence>
<evidence type="ECO:0000313" key="3">
    <source>
        <dbReference type="EMBL" id="OUK01659.1"/>
    </source>
</evidence>
<dbReference type="AlphaFoldDB" id="A0A252CA30"/>
<feature type="signal peptide" evidence="1">
    <location>
        <begin position="1"/>
        <end position="25"/>
    </location>
</feature>
<feature type="non-terminal residue" evidence="3">
    <location>
        <position position="485"/>
    </location>
</feature>
<dbReference type="Pfam" id="PF07523">
    <property type="entry name" value="Big_3"/>
    <property type="match status" value="3"/>
</dbReference>
<sequence length="485" mass="52526">MKKIVNIFTVSALILGAPSHLVATAETIENTNLNNSYKNLASQQLIPDPVLLELINTALRKPIDYEPTESELLSIKTLNFSYVAGKVISDWTGLEKLTNLNSITDSGRSGISANSNFLELISKINQLPNIISIDLTQTNFDLSVLSTLTSTTLTNIAVPLPITSVYTYDFRFLEQVLQNPNLKTIDFYYNLQNPPSTSLKYINSEGSESLKGPLLPAGYSLSITGLPQNWVYDNSKFIYNSSLEKVITISGQVNFSGPLSNKIRFGSRFAPGASFGSTFTFSPQSPVILNVHDTTLYVGDAWTAEDNFDSALDKDGNAVDFSQVSVDASKVDTSKAGTYDVTYTYDGVTSTAKVTVKDKQTAVNVHDSTLYVGDAWTAEDNFDSALDKDGNAVDFSQVSVDASKVDTSKAGTYDVTYTYDGVTSTAKVTVKDKQTAVNVHDSTLYVGDAWTAEDNFDSALDKDGNAVDFSQVSVDASKVDTSKAG</sequence>
<feature type="domain" description="Ig-like" evidence="2">
    <location>
        <begin position="363"/>
        <end position="430"/>
    </location>
</feature>
<dbReference type="RefSeq" id="WP_198943961.1">
    <property type="nucleotide sequence ID" value="NZ_MUIZ01000027.1"/>
</dbReference>
<feature type="chain" id="PRO_5012174228" description="Ig-like domain-containing protein" evidence="1">
    <location>
        <begin position="26"/>
        <end position="485"/>
    </location>
</feature>
<dbReference type="InterPro" id="IPR032675">
    <property type="entry name" value="LRR_dom_sf"/>
</dbReference>
<feature type="domain" description="Ig-like" evidence="2">
    <location>
        <begin position="290"/>
        <end position="356"/>
    </location>
</feature>
<dbReference type="Proteomes" id="UP000194606">
    <property type="component" value="Unassembled WGS sequence"/>
</dbReference>
<dbReference type="EMBL" id="MUIZ01000027">
    <property type="protein sequence ID" value="OUK01659.1"/>
    <property type="molecule type" value="Genomic_DNA"/>
</dbReference>
<reference evidence="3 4" key="1">
    <citation type="submission" date="2017-02" db="EMBL/GenBank/DDBJ databases">
        <authorList>
            <person name="Peterson S.W."/>
        </authorList>
    </citation>
    <scope>NUCLEOTIDE SEQUENCE [LARGE SCALE GENOMIC DNA]</scope>
    <source>
        <strain evidence="3">159469</strain>
    </source>
</reference>
<comment type="caution">
    <text evidence="3">The sequence shown here is derived from an EMBL/GenBank/DDBJ whole genome shotgun (WGS) entry which is preliminary data.</text>
</comment>
<feature type="domain" description="Ig-like" evidence="2">
    <location>
        <begin position="437"/>
        <end position="485"/>
    </location>
</feature>
<protein>
    <recommendedName>
        <fullName evidence="2">Ig-like domain-containing protein</fullName>
    </recommendedName>
</protein>
<dbReference type="InterPro" id="IPR022038">
    <property type="entry name" value="Ig-like_bact"/>
</dbReference>
<proteinExistence type="predicted"/>